<dbReference type="PANTHER" id="PTHR47074">
    <property type="entry name" value="BNAC02G40300D PROTEIN"/>
    <property type="match status" value="1"/>
</dbReference>
<gene>
    <name evidence="2" type="ORF">PRUPE_4G199700</name>
</gene>
<evidence type="ECO:0000259" key="1">
    <source>
        <dbReference type="Pfam" id="PF13456"/>
    </source>
</evidence>
<dbReference type="GO" id="GO:0004523">
    <property type="term" value="F:RNA-DNA hybrid ribonuclease activity"/>
    <property type="evidence" value="ECO:0007669"/>
    <property type="project" value="InterPro"/>
</dbReference>
<organism evidence="2 3">
    <name type="scientific">Prunus persica</name>
    <name type="common">Peach</name>
    <name type="synonym">Amygdalus persica</name>
    <dbReference type="NCBI Taxonomy" id="3760"/>
    <lineage>
        <taxon>Eukaryota</taxon>
        <taxon>Viridiplantae</taxon>
        <taxon>Streptophyta</taxon>
        <taxon>Embryophyta</taxon>
        <taxon>Tracheophyta</taxon>
        <taxon>Spermatophyta</taxon>
        <taxon>Magnoliopsida</taxon>
        <taxon>eudicotyledons</taxon>
        <taxon>Gunneridae</taxon>
        <taxon>Pentapetalae</taxon>
        <taxon>rosids</taxon>
        <taxon>fabids</taxon>
        <taxon>Rosales</taxon>
        <taxon>Rosaceae</taxon>
        <taxon>Amygdaloideae</taxon>
        <taxon>Amygdaleae</taxon>
        <taxon>Prunus</taxon>
    </lineage>
</organism>
<dbReference type="InterPro" id="IPR044730">
    <property type="entry name" value="RNase_H-like_dom_plant"/>
</dbReference>
<keyword evidence="3" id="KW-1185">Reference proteome</keyword>
<dbReference type="CDD" id="cd06222">
    <property type="entry name" value="RNase_H_like"/>
    <property type="match status" value="1"/>
</dbReference>
<feature type="domain" description="RNase H type-1" evidence="1">
    <location>
        <begin position="170"/>
        <end position="261"/>
    </location>
</feature>
<dbReference type="EMBL" id="CM007654">
    <property type="protein sequence ID" value="ONI13045.1"/>
    <property type="molecule type" value="Genomic_DNA"/>
</dbReference>
<dbReference type="Gramene" id="ONI13045">
    <property type="protein sequence ID" value="ONI13045"/>
    <property type="gene ID" value="PRUPE_4G199700"/>
</dbReference>
<dbReference type="AlphaFoldDB" id="A0A251PRH7"/>
<protein>
    <recommendedName>
        <fullName evidence="1">RNase H type-1 domain-containing protein</fullName>
    </recommendedName>
</protein>
<dbReference type="InterPro" id="IPR002156">
    <property type="entry name" value="RNaseH_domain"/>
</dbReference>
<evidence type="ECO:0000313" key="3">
    <source>
        <dbReference type="Proteomes" id="UP000006882"/>
    </source>
</evidence>
<dbReference type="PANTHER" id="PTHR47074:SF79">
    <property type="entry name" value="PUTATIVE-RELATED"/>
    <property type="match status" value="1"/>
</dbReference>
<sequence length="289" mass="33042">MTLFFAEEVDLIRSLPFSLRRPRDQLIWHYDTKGLFTVKRTATSPVVPGSPLGIKRSLGAFSSVRDLLYDYAHNYAAFDFSSILMMGWTIWEARNALLCNNKRSDPALMWTKTKSRLNEFIQHQMAKGPRAMQRSINSKWCEPKEGDWKVNLDGSWDKDNQMGGAERERATRFENVFSPLHSEALAAREGIKLAMERGLHNVCFESDFLRIVSALRKLSIYRSYIGLIVEDSKILLAQITGEGFAHTLRQADEVPHHIARFAVHIGSTIPWLKEPPDILMGLLFEDCNL</sequence>
<proteinExistence type="predicted"/>
<accession>A0A251PRH7</accession>
<dbReference type="InterPro" id="IPR052929">
    <property type="entry name" value="RNase_H-like_EbsB-rel"/>
</dbReference>
<dbReference type="GO" id="GO:0003676">
    <property type="term" value="F:nucleic acid binding"/>
    <property type="evidence" value="ECO:0007669"/>
    <property type="project" value="InterPro"/>
</dbReference>
<dbReference type="Pfam" id="PF13456">
    <property type="entry name" value="RVT_3"/>
    <property type="match status" value="1"/>
</dbReference>
<evidence type="ECO:0000313" key="2">
    <source>
        <dbReference type="EMBL" id="ONI13045.1"/>
    </source>
</evidence>
<name>A0A251PRH7_PRUPE</name>
<reference evidence="2 3" key="1">
    <citation type="journal article" date="2013" name="Nat. Genet.">
        <title>The high-quality draft genome of peach (Prunus persica) identifies unique patterns of genetic diversity, domestication and genome evolution.</title>
        <authorList>
            <consortium name="International Peach Genome Initiative"/>
            <person name="Verde I."/>
            <person name="Abbott A.G."/>
            <person name="Scalabrin S."/>
            <person name="Jung S."/>
            <person name="Shu S."/>
            <person name="Marroni F."/>
            <person name="Zhebentyayeva T."/>
            <person name="Dettori M.T."/>
            <person name="Grimwood J."/>
            <person name="Cattonaro F."/>
            <person name="Zuccolo A."/>
            <person name="Rossini L."/>
            <person name="Jenkins J."/>
            <person name="Vendramin E."/>
            <person name="Meisel L.A."/>
            <person name="Decroocq V."/>
            <person name="Sosinski B."/>
            <person name="Prochnik S."/>
            <person name="Mitros T."/>
            <person name="Policriti A."/>
            <person name="Cipriani G."/>
            <person name="Dondini L."/>
            <person name="Ficklin S."/>
            <person name="Goodstein D.M."/>
            <person name="Xuan P."/>
            <person name="Del Fabbro C."/>
            <person name="Aramini V."/>
            <person name="Copetti D."/>
            <person name="Gonzalez S."/>
            <person name="Horner D.S."/>
            <person name="Falchi R."/>
            <person name="Lucas S."/>
            <person name="Mica E."/>
            <person name="Maldonado J."/>
            <person name="Lazzari B."/>
            <person name="Bielenberg D."/>
            <person name="Pirona R."/>
            <person name="Miculan M."/>
            <person name="Barakat A."/>
            <person name="Testolin R."/>
            <person name="Stella A."/>
            <person name="Tartarini S."/>
            <person name="Tonutti P."/>
            <person name="Arus P."/>
            <person name="Orellana A."/>
            <person name="Wells C."/>
            <person name="Main D."/>
            <person name="Vizzotto G."/>
            <person name="Silva H."/>
            <person name="Salamini F."/>
            <person name="Schmutz J."/>
            <person name="Morgante M."/>
            <person name="Rokhsar D.S."/>
        </authorList>
    </citation>
    <scope>NUCLEOTIDE SEQUENCE [LARGE SCALE GENOMIC DNA]</scope>
    <source>
        <strain evidence="3">cv. Nemared</strain>
    </source>
</reference>
<dbReference type="Proteomes" id="UP000006882">
    <property type="component" value="Chromosome G4"/>
</dbReference>